<feature type="region of interest" description="Disordered" evidence="1">
    <location>
        <begin position="48"/>
        <end position="70"/>
    </location>
</feature>
<proteinExistence type="predicted"/>
<accession>A0A835Q0D9</accession>
<reference evidence="2 3" key="1">
    <citation type="journal article" date="2020" name="Nat. Food">
        <title>A phased Vanilla planifolia genome enables genetic improvement of flavour and production.</title>
        <authorList>
            <person name="Hasing T."/>
            <person name="Tang H."/>
            <person name="Brym M."/>
            <person name="Khazi F."/>
            <person name="Huang T."/>
            <person name="Chambers A.H."/>
        </authorList>
    </citation>
    <scope>NUCLEOTIDE SEQUENCE [LARGE SCALE GENOMIC DNA]</scope>
    <source>
        <tissue evidence="2">Leaf</tissue>
    </source>
</reference>
<name>A0A835Q0D9_VANPL</name>
<dbReference type="AlphaFoldDB" id="A0A835Q0D9"/>
<feature type="compositionally biased region" description="Low complexity" evidence="1">
    <location>
        <begin position="48"/>
        <end position="57"/>
    </location>
</feature>
<evidence type="ECO:0000313" key="2">
    <source>
        <dbReference type="EMBL" id="KAG0463865.1"/>
    </source>
</evidence>
<evidence type="ECO:0000256" key="1">
    <source>
        <dbReference type="SAM" id="MobiDB-lite"/>
    </source>
</evidence>
<protein>
    <submittedName>
        <fullName evidence="2">Uncharacterized protein</fullName>
    </submittedName>
</protein>
<feature type="region of interest" description="Disordered" evidence="1">
    <location>
        <begin position="121"/>
        <end position="140"/>
    </location>
</feature>
<evidence type="ECO:0000313" key="3">
    <source>
        <dbReference type="Proteomes" id="UP000636800"/>
    </source>
</evidence>
<dbReference type="EMBL" id="JADCNL010000010">
    <property type="protein sequence ID" value="KAG0463865.1"/>
    <property type="molecule type" value="Genomic_DNA"/>
</dbReference>
<sequence length="151" mass="16293">MEEMKFREEASIKGDDSFTPAFYLYARPRTVVKSVSFSNDNPIIIIPPNQNQQQAEAPPIPPGHQSTGTHVAAEGAEPARVRFAGGMTEGCRTATVRSGSSGTGDSPALRATLATSCRRCRGGRSGRGEGDFSGEYHYYPTPIREGWADQV</sequence>
<dbReference type="OrthoDB" id="429813at2759"/>
<gene>
    <name evidence="2" type="ORF">HPP92_019934</name>
</gene>
<dbReference type="Proteomes" id="UP000636800">
    <property type="component" value="Chromosome 10"/>
</dbReference>
<comment type="caution">
    <text evidence="2">The sequence shown here is derived from an EMBL/GenBank/DDBJ whole genome shotgun (WGS) entry which is preliminary data.</text>
</comment>
<organism evidence="2 3">
    <name type="scientific">Vanilla planifolia</name>
    <name type="common">Vanilla</name>
    <dbReference type="NCBI Taxonomy" id="51239"/>
    <lineage>
        <taxon>Eukaryota</taxon>
        <taxon>Viridiplantae</taxon>
        <taxon>Streptophyta</taxon>
        <taxon>Embryophyta</taxon>
        <taxon>Tracheophyta</taxon>
        <taxon>Spermatophyta</taxon>
        <taxon>Magnoliopsida</taxon>
        <taxon>Liliopsida</taxon>
        <taxon>Asparagales</taxon>
        <taxon>Orchidaceae</taxon>
        <taxon>Vanilloideae</taxon>
        <taxon>Vanilleae</taxon>
        <taxon>Vanilla</taxon>
    </lineage>
</organism>
<keyword evidence="3" id="KW-1185">Reference proteome</keyword>